<dbReference type="InterPro" id="IPR050680">
    <property type="entry name" value="YpeA/RimI_acetyltransf"/>
</dbReference>
<dbReference type="SUPFAM" id="SSF55729">
    <property type="entry name" value="Acyl-CoA N-acyltransferases (Nat)"/>
    <property type="match status" value="1"/>
</dbReference>
<dbReference type="Gene3D" id="3.40.630.30">
    <property type="match status" value="1"/>
</dbReference>
<evidence type="ECO:0000313" key="5">
    <source>
        <dbReference type="EMBL" id="MCT9811915.1"/>
    </source>
</evidence>
<evidence type="ECO:0000259" key="4">
    <source>
        <dbReference type="PROSITE" id="PS51186"/>
    </source>
</evidence>
<proteinExistence type="predicted"/>
<evidence type="ECO:0000313" key="6">
    <source>
        <dbReference type="Proteomes" id="UP001525968"/>
    </source>
</evidence>
<dbReference type="InterPro" id="IPR056935">
    <property type="entry name" value="Rv0428c-like_C"/>
</dbReference>
<keyword evidence="6" id="KW-1185">Reference proteome</keyword>
<reference evidence="5 6" key="1">
    <citation type="submission" date="2022-09" db="EMBL/GenBank/DDBJ databases">
        <title>Draft genome of isolate Be4.</title>
        <authorList>
            <person name="Sanchez-Castro I."/>
            <person name="Martinez-Rodriguez P."/>
            <person name="Descostes M."/>
            <person name="Merroun M."/>
        </authorList>
    </citation>
    <scope>NUCLEOTIDE SEQUENCE [LARGE SCALE GENOMIC DNA]</scope>
    <source>
        <strain evidence="5 6">Be4</strain>
    </source>
</reference>
<dbReference type="RefSeq" id="WP_261501163.1">
    <property type="nucleotide sequence ID" value="NZ_JAODYH010000007.1"/>
</dbReference>
<dbReference type="Proteomes" id="UP001525968">
    <property type="component" value="Unassembled WGS sequence"/>
</dbReference>
<dbReference type="EMBL" id="JAODYH010000007">
    <property type="protein sequence ID" value="MCT9811915.1"/>
    <property type="molecule type" value="Genomic_DNA"/>
</dbReference>
<dbReference type="PANTHER" id="PTHR43420">
    <property type="entry name" value="ACETYLTRANSFERASE"/>
    <property type="match status" value="1"/>
</dbReference>
<dbReference type="InterPro" id="IPR000182">
    <property type="entry name" value="GNAT_dom"/>
</dbReference>
<comment type="caution">
    <text evidence="5">The sequence shown here is derived from an EMBL/GenBank/DDBJ whole genome shotgun (WGS) entry which is preliminary data.</text>
</comment>
<evidence type="ECO:0000256" key="2">
    <source>
        <dbReference type="ARBA" id="ARBA00023315"/>
    </source>
</evidence>
<protein>
    <submittedName>
        <fullName evidence="5">GNAT family N-acetyltransferase</fullName>
    </submittedName>
</protein>
<dbReference type="Pfam" id="PF24553">
    <property type="entry name" value="Rv0428c_C"/>
    <property type="match status" value="1"/>
</dbReference>
<dbReference type="PANTHER" id="PTHR43420:SF51">
    <property type="entry name" value="PEPTIDYL-LYSINE N-ACETYLTRANSFERASE YIAC"/>
    <property type="match status" value="1"/>
</dbReference>
<feature type="domain" description="N-acetyltransferase" evidence="4">
    <location>
        <begin position="138"/>
        <end position="277"/>
    </location>
</feature>
<feature type="region of interest" description="Disordered" evidence="3">
    <location>
        <begin position="1"/>
        <end position="28"/>
    </location>
</feature>
<sequence length="277" mass="30247">METAFRSVPHPATTLPLHSAGPHQGAASVQQLEHRSFNAWPAPRCAVVGDWLLRSTQGYTKRANSANALQAAAPLNAPLLRHIEAFYARQGLPSIFRLSPLADDAVDALLHAHGYQVVEPSVFMQRVMQADDGARQSAQGLQLAQSLQAQWLQGYCVASEHTPHQQRAHGLILQSIGMPCAYACLVREGQVRAWGLAVLEREAVGIYEVLVHPAYRGQGLGRQMLQALLRWAAQQGATHADLQVRGGNLPAQQLYASLGFEPVYGYHYRVRQALASA</sequence>
<name>A0ABT2PN61_9BURK</name>
<evidence type="ECO:0000256" key="1">
    <source>
        <dbReference type="ARBA" id="ARBA00022679"/>
    </source>
</evidence>
<organism evidence="5 6">
    <name type="scientific">Acidovorax bellezanensis</name>
    <dbReference type="NCBI Taxonomy" id="2976702"/>
    <lineage>
        <taxon>Bacteria</taxon>
        <taxon>Pseudomonadati</taxon>
        <taxon>Pseudomonadota</taxon>
        <taxon>Betaproteobacteria</taxon>
        <taxon>Burkholderiales</taxon>
        <taxon>Comamonadaceae</taxon>
        <taxon>Acidovorax</taxon>
    </lineage>
</organism>
<dbReference type="CDD" id="cd04301">
    <property type="entry name" value="NAT_SF"/>
    <property type="match status" value="1"/>
</dbReference>
<keyword evidence="1" id="KW-0808">Transferase</keyword>
<dbReference type="PROSITE" id="PS51186">
    <property type="entry name" value="GNAT"/>
    <property type="match status" value="1"/>
</dbReference>
<accession>A0ABT2PN61</accession>
<evidence type="ECO:0000256" key="3">
    <source>
        <dbReference type="SAM" id="MobiDB-lite"/>
    </source>
</evidence>
<dbReference type="InterPro" id="IPR016181">
    <property type="entry name" value="Acyl_CoA_acyltransferase"/>
</dbReference>
<gene>
    <name evidence="5" type="ORF">N0K08_14815</name>
</gene>
<keyword evidence="2" id="KW-0012">Acyltransferase</keyword>